<dbReference type="InterPro" id="IPR016024">
    <property type="entry name" value="ARM-type_fold"/>
</dbReference>
<accession>A0ABQ9YE19</accession>
<evidence type="ECO:0000256" key="1">
    <source>
        <dbReference type="SAM" id="MobiDB-lite"/>
    </source>
</evidence>
<evidence type="ECO:0000313" key="2">
    <source>
        <dbReference type="EMBL" id="KAK2962026.1"/>
    </source>
</evidence>
<name>A0ABQ9YE19_9EUKA</name>
<organism evidence="2 3">
    <name type="scientific">Blattamonas nauphoetae</name>
    <dbReference type="NCBI Taxonomy" id="2049346"/>
    <lineage>
        <taxon>Eukaryota</taxon>
        <taxon>Metamonada</taxon>
        <taxon>Preaxostyla</taxon>
        <taxon>Oxymonadida</taxon>
        <taxon>Blattamonas</taxon>
    </lineage>
</organism>
<gene>
    <name evidence="2" type="ORF">BLNAU_3082</name>
</gene>
<dbReference type="SUPFAM" id="SSF48371">
    <property type="entry name" value="ARM repeat"/>
    <property type="match status" value="1"/>
</dbReference>
<feature type="compositionally biased region" description="Polar residues" evidence="1">
    <location>
        <begin position="13"/>
        <end position="30"/>
    </location>
</feature>
<feature type="region of interest" description="Disordered" evidence="1">
    <location>
        <begin position="1"/>
        <end position="31"/>
    </location>
</feature>
<comment type="caution">
    <text evidence="2">The sequence shown here is derived from an EMBL/GenBank/DDBJ whole genome shotgun (WGS) entry which is preliminary data.</text>
</comment>
<protein>
    <submittedName>
        <fullName evidence="2">Uncharacterized protein</fullName>
    </submittedName>
</protein>
<keyword evidence="3" id="KW-1185">Reference proteome</keyword>
<proteinExistence type="predicted"/>
<feature type="compositionally biased region" description="Basic residues" evidence="1">
    <location>
        <begin position="1"/>
        <end position="12"/>
    </location>
</feature>
<dbReference type="EMBL" id="JARBJD010000013">
    <property type="protein sequence ID" value="KAK2962026.1"/>
    <property type="molecule type" value="Genomic_DNA"/>
</dbReference>
<sequence length="345" mass="39296">MPPKHKLGRKQNKPQSNPRTQRAPSSTSDTHLVHLTITHSKQNDTKSSLDPPSISITTDVVTITANDRYYVRVSKQILQNELKRKRINVESLLEQALLEGDEISLLTSTPSDWRLFLQDSITTDDLKQGCFSLFEQVNSEIKMTPNEVVHAVHFLEYATIHIKYRGNGYSTLIETIFPEGRLHSRKLMSALIKLICHPSNTLRTAALSFLATSLRTSSDEFLLAVVDTGLFPQLIEDLKPHEIPFNRTTIDFHRHFTSIADVLLFFLTPERIHSLLQVTHSYSSAAQLISLFIDPIYRLLCTYVRYLVNHLFIPLIFPLKSHQHGMIGFTCSSSNVVNVLRPIRN</sequence>
<evidence type="ECO:0000313" key="3">
    <source>
        <dbReference type="Proteomes" id="UP001281761"/>
    </source>
</evidence>
<reference evidence="2 3" key="1">
    <citation type="journal article" date="2022" name="bioRxiv">
        <title>Genomics of Preaxostyla Flagellates Illuminates Evolutionary Transitions and the Path Towards Mitochondrial Loss.</title>
        <authorList>
            <person name="Novak L.V.F."/>
            <person name="Treitli S.C."/>
            <person name="Pyrih J."/>
            <person name="Halakuc P."/>
            <person name="Pipaliya S.V."/>
            <person name="Vacek V."/>
            <person name="Brzon O."/>
            <person name="Soukal P."/>
            <person name="Eme L."/>
            <person name="Dacks J.B."/>
            <person name="Karnkowska A."/>
            <person name="Elias M."/>
            <person name="Hampl V."/>
        </authorList>
    </citation>
    <scope>NUCLEOTIDE SEQUENCE [LARGE SCALE GENOMIC DNA]</scope>
    <source>
        <strain evidence="2">NAU3</strain>
        <tissue evidence="2">Gut</tissue>
    </source>
</reference>
<dbReference type="Proteomes" id="UP001281761">
    <property type="component" value="Unassembled WGS sequence"/>
</dbReference>